<dbReference type="AlphaFoldDB" id="A0A8H9IGB7"/>
<accession>A0A8H9IGB7</accession>
<sequence length="138" mass="15448">MCTIIADLYNPCCNQKTADYFMVNLTAPLIEKIKEAQTLVLENAWFAIEFGSAQGAYLTTDMLTEIDRDAGGQICEVVYDQTIIGVEMEGHLISVTGTHFKFSAEPKNQPESERLETEWLSLDGIELTQPVQNVSSYF</sequence>
<reference evidence="1" key="2">
    <citation type="submission" date="2020-09" db="EMBL/GenBank/DDBJ databases">
        <authorList>
            <person name="Sun Q."/>
            <person name="Kim S."/>
        </authorList>
    </citation>
    <scope>NUCLEOTIDE SEQUENCE</scope>
    <source>
        <strain evidence="1">KCTC 32337</strain>
    </source>
</reference>
<proteinExistence type="predicted"/>
<evidence type="ECO:0000313" key="1">
    <source>
        <dbReference type="EMBL" id="GGZ77801.1"/>
    </source>
</evidence>
<dbReference type="RefSeq" id="WP_191867017.1">
    <property type="nucleotide sequence ID" value="NZ_BMZC01000014.1"/>
</dbReference>
<reference evidence="1" key="1">
    <citation type="journal article" date="2014" name="Int. J. Syst. Evol. Microbiol.">
        <title>Complete genome sequence of Corynebacterium casei LMG S-19264T (=DSM 44701T), isolated from a smear-ripened cheese.</title>
        <authorList>
            <consortium name="US DOE Joint Genome Institute (JGI-PGF)"/>
            <person name="Walter F."/>
            <person name="Albersmeier A."/>
            <person name="Kalinowski J."/>
            <person name="Ruckert C."/>
        </authorList>
    </citation>
    <scope>NUCLEOTIDE SEQUENCE</scope>
    <source>
        <strain evidence="1">KCTC 32337</strain>
    </source>
</reference>
<evidence type="ECO:0000313" key="2">
    <source>
        <dbReference type="Proteomes" id="UP000622604"/>
    </source>
</evidence>
<protein>
    <submittedName>
        <fullName evidence="1">Uncharacterized protein</fullName>
    </submittedName>
</protein>
<dbReference type="EMBL" id="BMZC01000014">
    <property type="protein sequence ID" value="GGZ77801.1"/>
    <property type="molecule type" value="Genomic_DNA"/>
</dbReference>
<dbReference type="Proteomes" id="UP000622604">
    <property type="component" value="Unassembled WGS sequence"/>
</dbReference>
<comment type="caution">
    <text evidence="1">The sequence shown here is derived from an EMBL/GenBank/DDBJ whole genome shotgun (WGS) entry which is preliminary data.</text>
</comment>
<name>A0A8H9IGB7_9ALTE</name>
<gene>
    <name evidence="1" type="ORF">GCM10011274_39940</name>
</gene>
<organism evidence="1 2">
    <name type="scientific">Paraglaciecola chathamensis</name>
    <dbReference type="NCBI Taxonomy" id="368405"/>
    <lineage>
        <taxon>Bacteria</taxon>
        <taxon>Pseudomonadati</taxon>
        <taxon>Pseudomonadota</taxon>
        <taxon>Gammaproteobacteria</taxon>
        <taxon>Alteromonadales</taxon>
        <taxon>Alteromonadaceae</taxon>
        <taxon>Paraglaciecola</taxon>
    </lineage>
</organism>